<evidence type="ECO:0000313" key="4">
    <source>
        <dbReference type="Proteomes" id="UP001399917"/>
    </source>
</evidence>
<proteinExistence type="inferred from homology"/>
<comment type="caution">
    <text evidence="3">The sequence shown here is derived from an EMBL/GenBank/DDBJ whole genome shotgun (WGS) entry which is preliminary data.</text>
</comment>
<protein>
    <submittedName>
        <fullName evidence="3">SDR family NAD(P)-dependent oxidoreductase</fullName>
    </submittedName>
</protein>
<name>A0ABP7JRV2_9RHOB</name>
<dbReference type="PANTHER" id="PTHR44196:SF1">
    <property type="entry name" value="DEHYDROGENASE_REDUCTASE SDR FAMILY MEMBER 7B"/>
    <property type="match status" value="1"/>
</dbReference>
<dbReference type="Pfam" id="PF00106">
    <property type="entry name" value="adh_short"/>
    <property type="match status" value="1"/>
</dbReference>
<dbReference type="InterPro" id="IPR002347">
    <property type="entry name" value="SDR_fam"/>
</dbReference>
<dbReference type="InterPro" id="IPR036291">
    <property type="entry name" value="NAD(P)-bd_dom_sf"/>
</dbReference>
<keyword evidence="4" id="KW-1185">Reference proteome</keyword>
<dbReference type="Proteomes" id="UP001399917">
    <property type="component" value="Unassembled WGS sequence"/>
</dbReference>
<keyword evidence="2" id="KW-0560">Oxidoreductase</keyword>
<dbReference type="EMBL" id="BAABDF010000001">
    <property type="protein sequence ID" value="GAA3852931.1"/>
    <property type="molecule type" value="Genomic_DNA"/>
</dbReference>
<dbReference type="PRINTS" id="PR00081">
    <property type="entry name" value="GDHRDH"/>
</dbReference>
<reference evidence="4" key="1">
    <citation type="journal article" date="2019" name="Int. J. Syst. Evol. Microbiol.">
        <title>The Global Catalogue of Microorganisms (GCM) 10K type strain sequencing project: providing services to taxonomists for standard genome sequencing and annotation.</title>
        <authorList>
            <consortium name="The Broad Institute Genomics Platform"/>
            <consortium name="The Broad Institute Genome Sequencing Center for Infectious Disease"/>
            <person name="Wu L."/>
            <person name="Ma J."/>
        </authorList>
    </citation>
    <scope>NUCLEOTIDE SEQUENCE [LARGE SCALE GENOMIC DNA]</scope>
    <source>
        <strain evidence="4">JCM 17190</strain>
    </source>
</reference>
<dbReference type="PANTHER" id="PTHR44196">
    <property type="entry name" value="DEHYDROGENASE/REDUCTASE SDR FAMILY MEMBER 7B"/>
    <property type="match status" value="1"/>
</dbReference>
<dbReference type="SUPFAM" id="SSF51735">
    <property type="entry name" value="NAD(P)-binding Rossmann-fold domains"/>
    <property type="match status" value="1"/>
</dbReference>
<gene>
    <name evidence="3" type="ORF">GCM10022404_00370</name>
</gene>
<accession>A0ABP7JRV2</accession>
<evidence type="ECO:0000256" key="2">
    <source>
        <dbReference type="ARBA" id="ARBA00023002"/>
    </source>
</evidence>
<evidence type="ECO:0000313" key="3">
    <source>
        <dbReference type="EMBL" id="GAA3852931.1"/>
    </source>
</evidence>
<sequence>MILSARSQDRLRELCAEFGGCSALPLDVTDPVSVRYSFDLAQKADGIIYCAGFYEPVSAPEWDAEAVERMIDVNFTGAVRVLSHIVPHFARRGHGRIMLIGSLSGYRGLPGAIGYGASKAALMHLAENLLVDLGGSGVSVQIANPGFIDTRLTKKNDFAMPQMMTPDAAARHVVRALERGRFETAFPRPFAWLFTMGRYLPRTWFNRIFK</sequence>
<comment type="similarity">
    <text evidence="1">Belongs to the short-chain dehydrogenases/reductases (SDR) family.</text>
</comment>
<dbReference type="Gene3D" id="3.40.50.720">
    <property type="entry name" value="NAD(P)-binding Rossmann-like Domain"/>
    <property type="match status" value="1"/>
</dbReference>
<evidence type="ECO:0000256" key="1">
    <source>
        <dbReference type="ARBA" id="ARBA00006484"/>
    </source>
</evidence>
<organism evidence="3 4">
    <name type="scientific">Celeribacter arenosi</name>
    <dbReference type="NCBI Taxonomy" id="792649"/>
    <lineage>
        <taxon>Bacteria</taxon>
        <taxon>Pseudomonadati</taxon>
        <taxon>Pseudomonadota</taxon>
        <taxon>Alphaproteobacteria</taxon>
        <taxon>Rhodobacterales</taxon>
        <taxon>Roseobacteraceae</taxon>
        <taxon>Celeribacter</taxon>
    </lineage>
</organism>